<dbReference type="PANTHER" id="PTHR33067">
    <property type="entry name" value="RNA-DIRECTED DNA POLYMERASE-RELATED"/>
    <property type="match status" value="1"/>
</dbReference>
<dbReference type="Gene3D" id="2.40.70.10">
    <property type="entry name" value="Acid Proteases"/>
    <property type="match status" value="1"/>
</dbReference>
<reference evidence="1" key="1">
    <citation type="journal article" date="2019" name="Sci. Rep.">
        <title>Draft genome of Tanacetum cinerariifolium, the natural source of mosquito coil.</title>
        <authorList>
            <person name="Yamashiro T."/>
            <person name="Shiraishi A."/>
            <person name="Satake H."/>
            <person name="Nakayama K."/>
        </authorList>
    </citation>
    <scope>NUCLEOTIDE SEQUENCE</scope>
</reference>
<comment type="caution">
    <text evidence="1">The sequence shown here is derived from an EMBL/GenBank/DDBJ whole genome shotgun (WGS) entry which is preliminary data.</text>
</comment>
<proteinExistence type="predicted"/>
<evidence type="ECO:0008006" key="2">
    <source>
        <dbReference type="Google" id="ProtNLM"/>
    </source>
</evidence>
<organism evidence="1">
    <name type="scientific">Tanacetum cinerariifolium</name>
    <name type="common">Dalmatian daisy</name>
    <name type="synonym">Chrysanthemum cinerariifolium</name>
    <dbReference type="NCBI Taxonomy" id="118510"/>
    <lineage>
        <taxon>Eukaryota</taxon>
        <taxon>Viridiplantae</taxon>
        <taxon>Streptophyta</taxon>
        <taxon>Embryophyta</taxon>
        <taxon>Tracheophyta</taxon>
        <taxon>Spermatophyta</taxon>
        <taxon>Magnoliopsida</taxon>
        <taxon>eudicotyledons</taxon>
        <taxon>Gunneridae</taxon>
        <taxon>Pentapetalae</taxon>
        <taxon>asterids</taxon>
        <taxon>campanulids</taxon>
        <taxon>Asterales</taxon>
        <taxon>Asteraceae</taxon>
        <taxon>Asteroideae</taxon>
        <taxon>Anthemideae</taxon>
        <taxon>Anthemidinae</taxon>
        <taxon>Tanacetum</taxon>
    </lineage>
</organism>
<evidence type="ECO:0000313" key="1">
    <source>
        <dbReference type="EMBL" id="GEU86640.1"/>
    </source>
</evidence>
<dbReference type="AlphaFoldDB" id="A0A6L2NKT9"/>
<name>A0A6L2NKT9_TANCI</name>
<accession>A0A6L2NKT9</accession>
<protein>
    <recommendedName>
        <fullName evidence="2">Reverse transcriptase domain-containing protein</fullName>
    </recommendedName>
</protein>
<gene>
    <name evidence="1" type="ORF">Tci_058618</name>
</gene>
<dbReference type="PANTHER" id="PTHR33067:SF9">
    <property type="entry name" value="RNA-DIRECTED DNA POLYMERASE"/>
    <property type="match status" value="1"/>
</dbReference>
<sequence length="405" mass="47061">MDGINIDDLTIEQYLRLTQEHQTPSMVKKVDDMTIAEYMEYEERIKRQYELDEEARYTTDDESVMSEHETINPVHTVNTQSFKEELSLEEDLDEWTVHKNKQIRVAEADLKKSFEAVEDTVNNDSFTSNLPSLEELNLGSFLLPFTSNNYNSYGIANVDASNNVIPRSIYEYMKLANLGRAAVSFEMDDMTQQETLGTMKNIMVKINKFEFPCDFVVTEMPENLRKMIILGRPFLKTIHAQIDVLQEEISLGIEVLGKSKHGMLRQWVCFRDHERRTVKGSCMGFADFLQVHYGNQRIDDKTCERRYYEWVAQNYEFDNNRTSSTTTVSDKCPYKTNYPTPIPPDEWDTRCQITYTGSTSNQNIRNNDPTPFPLDHSELGEKANVPAARRKLSRPTQPVIVWWLC</sequence>
<dbReference type="InterPro" id="IPR021109">
    <property type="entry name" value="Peptidase_aspartic_dom_sf"/>
</dbReference>
<dbReference type="EMBL" id="BKCJ010009370">
    <property type="protein sequence ID" value="GEU86640.1"/>
    <property type="molecule type" value="Genomic_DNA"/>
</dbReference>